<evidence type="ECO:0000313" key="3">
    <source>
        <dbReference type="Proteomes" id="UP000034710"/>
    </source>
</evidence>
<gene>
    <name evidence="2" type="ORF">UT06_C0055G0001</name>
</gene>
<name>A0A0G0NXG0_9BACT</name>
<proteinExistence type="predicted"/>
<reference evidence="2 3" key="1">
    <citation type="journal article" date="2015" name="Nature">
        <title>rRNA introns, odd ribosomes, and small enigmatic genomes across a large radiation of phyla.</title>
        <authorList>
            <person name="Brown C.T."/>
            <person name="Hug L.A."/>
            <person name="Thomas B.C."/>
            <person name="Sharon I."/>
            <person name="Castelle C.J."/>
            <person name="Singh A."/>
            <person name="Wilkins M.J."/>
            <person name="Williams K.H."/>
            <person name="Banfield J.F."/>
        </authorList>
    </citation>
    <scope>NUCLEOTIDE SEQUENCE [LARGE SCALE GENOMIC DNA]</scope>
</reference>
<dbReference type="AlphaFoldDB" id="A0A0G0NXG0"/>
<accession>A0A0G0NXG0</accession>
<evidence type="ECO:0000313" key="2">
    <source>
        <dbReference type="EMBL" id="KKQ81806.1"/>
    </source>
</evidence>
<dbReference type="Proteomes" id="UP000034710">
    <property type="component" value="Unassembled WGS sequence"/>
</dbReference>
<organism evidence="2 3">
    <name type="scientific">Candidatus Woesebacteria bacterium GW2011_GWA1_38_8</name>
    <dbReference type="NCBI Taxonomy" id="1618547"/>
    <lineage>
        <taxon>Bacteria</taxon>
        <taxon>Candidatus Woeseibacteriota</taxon>
    </lineage>
</organism>
<evidence type="ECO:0000256" key="1">
    <source>
        <dbReference type="SAM" id="MobiDB-lite"/>
    </source>
</evidence>
<dbReference type="EMBL" id="LBVJ01000055">
    <property type="protein sequence ID" value="KKQ81806.1"/>
    <property type="molecule type" value="Genomic_DNA"/>
</dbReference>
<protein>
    <submittedName>
        <fullName evidence="2">Uncharacterized protein</fullName>
    </submittedName>
</protein>
<sequence>MGYLDHLRAYAPPDNKIDRENNLTRFSPISAYVSGTIGKADEWSERVTHNLKNDRLKGAVKKTLRIGTRILAVAGTAGFAVACTMSPVENTQDTPSEDTHSPNPSFTPDNYPIITPSLTQDSTHNLILTDTPEPLFCGIDIGGKMASLSSTEGLIQSQMTVVITDRGFNTIPFPDPDTARGDLIARVAGAVVEIANSENPPSEVLVPEFVQVNEMKNAIKDQLGMTLPFEVGEQSADKAVEKDQLSVNVLVGKQSSTVEIFGPDSKVVQREGSNIIQGNIFDFTDNDNDGQKEISPLPASGAGGSQEVVAVNGCSPDAVSVSMGKVTAIYDETAKQWIKSTSDETPSLTPTPEGVELRGDTLVKIDKDSGKILEYVDPKTGEWTSASFEFTKTITLGFKENYVANVEGMEIPIGLGLEHWVTKRSEQQIKEVHIAPDIVDILGDIFMHACFLRYTNLMGNNVTYEEYVELVKQGKGQVEIAAFDEITGNNEELPKLMQVDPREGFALTLSEQKQPVVYNKDLWSFYVGVDGRGRFLVTDDLFTTKYLNTYDPMTEKYSGELVDSIILRDQFNKPLIIMADKKSFLGRKRNAIKSGMLLNEVLNVTFFRNDILPPFMGGDDDGVIQVVGQQYLLSHVEGIAYVVNHLHFSLSESTCFIMYSILY</sequence>
<feature type="region of interest" description="Disordered" evidence="1">
    <location>
        <begin position="88"/>
        <end position="115"/>
    </location>
</feature>
<comment type="caution">
    <text evidence="2">The sequence shown here is derived from an EMBL/GenBank/DDBJ whole genome shotgun (WGS) entry which is preliminary data.</text>
</comment>